<keyword evidence="1" id="KW-0805">Transcription regulation</keyword>
<keyword evidence="3" id="KW-0804">Transcription</keyword>
<evidence type="ECO:0000256" key="1">
    <source>
        <dbReference type="ARBA" id="ARBA00023015"/>
    </source>
</evidence>
<dbReference type="RefSeq" id="WP_191837754.1">
    <property type="nucleotide sequence ID" value="NZ_BAAALB010000010.1"/>
</dbReference>
<dbReference type="SMART" id="SM00418">
    <property type="entry name" value="HTH_ARSR"/>
    <property type="match status" value="1"/>
</dbReference>
<dbReference type="PANTHER" id="PTHR33154:SF33">
    <property type="entry name" value="TRANSCRIPTIONAL REPRESSOR SDPR"/>
    <property type="match status" value="1"/>
</dbReference>
<dbReference type="PROSITE" id="PS50987">
    <property type="entry name" value="HTH_ARSR_2"/>
    <property type="match status" value="1"/>
</dbReference>
<accession>A0A8J3JW10</accession>
<dbReference type="SUPFAM" id="SSF46785">
    <property type="entry name" value="Winged helix' DNA-binding domain"/>
    <property type="match status" value="1"/>
</dbReference>
<dbReference type="InterPro" id="IPR001845">
    <property type="entry name" value="HTH_ArsR_DNA-bd_dom"/>
</dbReference>
<gene>
    <name evidence="5" type="ORF">Cch02nite_13510</name>
</gene>
<dbReference type="Pfam" id="PF12840">
    <property type="entry name" value="HTH_20"/>
    <property type="match status" value="1"/>
</dbReference>
<comment type="caution">
    <text evidence="5">The sequence shown here is derived from an EMBL/GenBank/DDBJ whole genome shotgun (WGS) entry which is preliminary data.</text>
</comment>
<dbReference type="PANTHER" id="PTHR33154">
    <property type="entry name" value="TRANSCRIPTIONAL REGULATOR, ARSR FAMILY"/>
    <property type="match status" value="1"/>
</dbReference>
<sequence length="106" mass="11493">MAGLDEILNAVADGTRRAIVQRLAHGPATTGQLAELAPMSRPAVSQHIKVLQEAGLLRTTLAGRHRWHQLDTGALAAVENWARRTAQIARAAPELRLPEPPDKEQP</sequence>
<evidence type="ECO:0000256" key="3">
    <source>
        <dbReference type="ARBA" id="ARBA00023163"/>
    </source>
</evidence>
<dbReference type="InterPro" id="IPR011991">
    <property type="entry name" value="ArsR-like_HTH"/>
</dbReference>
<evidence type="ECO:0000313" key="6">
    <source>
        <dbReference type="Proteomes" id="UP000619293"/>
    </source>
</evidence>
<keyword evidence="6" id="KW-1185">Reference proteome</keyword>
<dbReference type="InterPro" id="IPR051081">
    <property type="entry name" value="HTH_MetalResp_TranReg"/>
</dbReference>
<evidence type="ECO:0000259" key="4">
    <source>
        <dbReference type="PROSITE" id="PS50987"/>
    </source>
</evidence>
<dbReference type="Gene3D" id="1.10.10.10">
    <property type="entry name" value="Winged helix-like DNA-binding domain superfamily/Winged helix DNA-binding domain"/>
    <property type="match status" value="1"/>
</dbReference>
<dbReference type="GO" id="GO:0003677">
    <property type="term" value="F:DNA binding"/>
    <property type="evidence" value="ECO:0007669"/>
    <property type="project" value="UniProtKB-KW"/>
</dbReference>
<evidence type="ECO:0000313" key="5">
    <source>
        <dbReference type="EMBL" id="GIF87907.1"/>
    </source>
</evidence>
<proteinExistence type="predicted"/>
<evidence type="ECO:0000256" key="2">
    <source>
        <dbReference type="ARBA" id="ARBA00023125"/>
    </source>
</evidence>
<organism evidence="5 6">
    <name type="scientific">Catellatospora chokoriensis</name>
    <dbReference type="NCBI Taxonomy" id="310353"/>
    <lineage>
        <taxon>Bacteria</taxon>
        <taxon>Bacillati</taxon>
        <taxon>Actinomycetota</taxon>
        <taxon>Actinomycetes</taxon>
        <taxon>Micromonosporales</taxon>
        <taxon>Micromonosporaceae</taxon>
        <taxon>Catellatospora</taxon>
    </lineage>
</organism>
<feature type="domain" description="HTH arsR-type" evidence="4">
    <location>
        <begin position="1"/>
        <end position="90"/>
    </location>
</feature>
<dbReference type="InterPro" id="IPR036390">
    <property type="entry name" value="WH_DNA-bd_sf"/>
</dbReference>
<dbReference type="NCBIfam" id="NF033788">
    <property type="entry name" value="HTH_metalloreg"/>
    <property type="match status" value="1"/>
</dbReference>
<dbReference type="Proteomes" id="UP000619293">
    <property type="component" value="Unassembled WGS sequence"/>
</dbReference>
<dbReference type="EMBL" id="BONG01000006">
    <property type="protein sequence ID" value="GIF87907.1"/>
    <property type="molecule type" value="Genomic_DNA"/>
</dbReference>
<name>A0A8J3JW10_9ACTN</name>
<dbReference type="InterPro" id="IPR036388">
    <property type="entry name" value="WH-like_DNA-bd_sf"/>
</dbReference>
<keyword evidence="2" id="KW-0238">DNA-binding</keyword>
<reference evidence="5 6" key="1">
    <citation type="submission" date="2021-01" db="EMBL/GenBank/DDBJ databases">
        <title>Whole genome shotgun sequence of Catellatospora chokoriensis NBRC 107358.</title>
        <authorList>
            <person name="Komaki H."/>
            <person name="Tamura T."/>
        </authorList>
    </citation>
    <scope>NUCLEOTIDE SEQUENCE [LARGE SCALE GENOMIC DNA]</scope>
    <source>
        <strain evidence="5 6">NBRC 107358</strain>
    </source>
</reference>
<dbReference type="GO" id="GO:0003700">
    <property type="term" value="F:DNA-binding transcription factor activity"/>
    <property type="evidence" value="ECO:0007669"/>
    <property type="project" value="InterPro"/>
</dbReference>
<protein>
    <recommendedName>
        <fullName evidence="4">HTH arsR-type domain-containing protein</fullName>
    </recommendedName>
</protein>
<dbReference type="AlphaFoldDB" id="A0A8J3JW10"/>
<dbReference type="CDD" id="cd00090">
    <property type="entry name" value="HTH_ARSR"/>
    <property type="match status" value="1"/>
</dbReference>